<reference evidence="1 2" key="1">
    <citation type="journal article" date="2014" name="Agronomy (Basel)">
        <title>A Draft Genome Sequence for Ensete ventricosum, the Drought-Tolerant Tree Against Hunger.</title>
        <authorList>
            <person name="Harrison J."/>
            <person name="Moore K.A."/>
            <person name="Paszkiewicz K."/>
            <person name="Jones T."/>
            <person name="Grant M."/>
            <person name="Ambacheew D."/>
            <person name="Muzemil S."/>
            <person name="Studholme D.J."/>
        </authorList>
    </citation>
    <scope>NUCLEOTIDE SEQUENCE [LARGE SCALE GENOMIC DNA]</scope>
</reference>
<organism evidence="1 2">
    <name type="scientific">Ensete ventricosum</name>
    <name type="common">Abyssinian banana</name>
    <name type="synonym">Musa ensete</name>
    <dbReference type="NCBI Taxonomy" id="4639"/>
    <lineage>
        <taxon>Eukaryota</taxon>
        <taxon>Viridiplantae</taxon>
        <taxon>Streptophyta</taxon>
        <taxon>Embryophyta</taxon>
        <taxon>Tracheophyta</taxon>
        <taxon>Spermatophyta</taxon>
        <taxon>Magnoliopsida</taxon>
        <taxon>Liliopsida</taxon>
        <taxon>Zingiberales</taxon>
        <taxon>Musaceae</taxon>
        <taxon>Ensete</taxon>
    </lineage>
</organism>
<gene>
    <name evidence="1" type="ORF">B296_00019640</name>
</gene>
<dbReference type="EMBL" id="AMZH03019321">
    <property type="protein sequence ID" value="RRT40516.1"/>
    <property type="molecule type" value="Genomic_DNA"/>
</dbReference>
<evidence type="ECO:0000313" key="2">
    <source>
        <dbReference type="Proteomes" id="UP000287651"/>
    </source>
</evidence>
<feature type="non-terminal residue" evidence="1">
    <location>
        <position position="1"/>
    </location>
</feature>
<proteinExistence type="predicted"/>
<accession>A0A426XM02</accession>
<name>A0A426XM02_ENSVE</name>
<dbReference type="Proteomes" id="UP000287651">
    <property type="component" value="Unassembled WGS sequence"/>
</dbReference>
<dbReference type="AlphaFoldDB" id="A0A426XM02"/>
<sequence>SQSDLFSQFISNFNMNKFELTPPELLNMLREAESTIKKEKSVLYIGETNKKRKVIKTLKKGKGKERLGKAKVAKKYPAKDKGYCLHCD</sequence>
<evidence type="ECO:0000313" key="1">
    <source>
        <dbReference type="EMBL" id="RRT40516.1"/>
    </source>
</evidence>
<protein>
    <submittedName>
        <fullName evidence="1">Uncharacterized protein</fullName>
    </submittedName>
</protein>
<comment type="caution">
    <text evidence="1">The sequence shown here is derived from an EMBL/GenBank/DDBJ whole genome shotgun (WGS) entry which is preliminary data.</text>
</comment>